<dbReference type="PANTHER" id="PTHR46696:SF4">
    <property type="entry name" value="BIOTIN BIOSYNTHESIS CYTOCHROME P450"/>
    <property type="match status" value="1"/>
</dbReference>
<evidence type="ECO:0000256" key="3">
    <source>
        <dbReference type="ARBA" id="ARBA00022723"/>
    </source>
</evidence>
<keyword evidence="3" id="KW-0479">Metal-binding</keyword>
<evidence type="ECO:0000256" key="6">
    <source>
        <dbReference type="ARBA" id="ARBA00023033"/>
    </source>
</evidence>
<dbReference type="OrthoDB" id="5241086at2"/>
<comment type="similarity">
    <text evidence="1">Belongs to the cytochrome P450 family.</text>
</comment>
<dbReference type="RefSeq" id="WP_133742749.1">
    <property type="nucleotide sequence ID" value="NZ_SNYN01000019.1"/>
</dbReference>
<keyword evidence="5" id="KW-0408">Iron</keyword>
<evidence type="ECO:0000256" key="2">
    <source>
        <dbReference type="ARBA" id="ARBA00022617"/>
    </source>
</evidence>
<dbReference type="GO" id="GO:0008395">
    <property type="term" value="F:steroid hydroxylase activity"/>
    <property type="evidence" value="ECO:0007669"/>
    <property type="project" value="TreeGrafter"/>
</dbReference>
<evidence type="ECO:0000313" key="8">
    <source>
        <dbReference type="Proteomes" id="UP000295281"/>
    </source>
</evidence>
<dbReference type="GO" id="GO:0005506">
    <property type="term" value="F:iron ion binding"/>
    <property type="evidence" value="ECO:0007669"/>
    <property type="project" value="InterPro"/>
</dbReference>
<sequence length="418" mass="46217">MVQAPQPVDVSDIDLSDLRFWGRPPGERYEAFARLRRRGPVFFAEAGWGPIPPGPGYWALTRHADVVEASRTPAVFASEPSAISVPDLPRDFNEFFGSMISMDDPRHARMRRIVSRGFTPRMLGKLDDDINRTAARIVDGLLDAGPCDFVSTVSARLPLTIICEMMGIPRDQHRTVFESSNVVLAGADPDYLGEDADTALHQLLTAGGNLAALLAELAEDRRSAPRDDLTSALVNADVDGEALTGQEIGSFFILLAVAGNETTRNAITHALDLLTRHPDQRELWWSDFEAHAGTAVEEVVRHASPVVWMRRTLTEDHEMNGHRYRAGDKVLLYYASANRDETVFADPDRFDVTRSPNPHVGFGGPGPHFCLGAHLARREITAILRELHRRVPTIHATAPPRRLLSNFVNGVKELPCAF</sequence>
<dbReference type="SUPFAM" id="SSF48264">
    <property type="entry name" value="Cytochrome P450"/>
    <property type="match status" value="1"/>
</dbReference>
<proteinExistence type="inferred from homology"/>
<dbReference type="InterPro" id="IPR002397">
    <property type="entry name" value="Cyt_P450_B"/>
</dbReference>
<dbReference type="Pfam" id="PF00067">
    <property type="entry name" value="p450"/>
    <property type="match status" value="1"/>
</dbReference>
<evidence type="ECO:0000256" key="5">
    <source>
        <dbReference type="ARBA" id="ARBA00023004"/>
    </source>
</evidence>
<name>A0A4R6UX73_9ACTN</name>
<dbReference type="GO" id="GO:0020037">
    <property type="term" value="F:heme binding"/>
    <property type="evidence" value="ECO:0007669"/>
    <property type="project" value="InterPro"/>
</dbReference>
<keyword evidence="6" id="KW-0503">Monooxygenase</keyword>
<dbReference type="AlphaFoldDB" id="A0A4R6UX73"/>
<dbReference type="GO" id="GO:0036199">
    <property type="term" value="F:cholest-4-en-3-one 26-monooxygenase activity"/>
    <property type="evidence" value="ECO:0007669"/>
    <property type="project" value="TreeGrafter"/>
</dbReference>
<dbReference type="Proteomes" id="UP000295281">
    <property type="component" value="Unassembled WGS sequence"/>
</dbReference>
<dbReference type="GO" id="GO:0006707">
    <property type="term" value="P:cholesterol catabolic process"/>
    <property type="evidence" value="ECO:0007669"/>
    <property type="project" value="TreeGrafter"/>
</dbReference>
<dbReference type="PRINTS" id="PR00359">
    <property type="entry name" value="BP450"/>
</dbReference>
<dbReference type="PANTHER" id="PTHR46696">
    <property type="entry name" value="P450, PUTATIVE (EUROFUNG)-RELATED"/>
    <property type="match status" value="1"/>
</dbReference>
<evidence type="ECO:0000256" key="4">
    <source>
        <dbReference type="ARBA" id="ARBA00023002"/>
    </source>
</evidence>
<dbReference type="EMBL" id="SNYN01000019">
    <property type="protein sequence ID" value="TDQ48194.1"/>
    <property type="molecule type" value="Genomic_DNA"/>
</dbReference>
<keyword evidence="8" id="KW-1185">Reference proteome</keyword>
<keyword evidence="4" id="KW-0560">Oxidoreductase</keyword>
<organism evidence="7 8">
    <name type="scientific">Actinorugispora endophytica</name>
    <dbReference type="NCBI Taxonomy" id="1605990"/>
    <lineage>
        <taxon>Bacteria</taxon>
        <taxon>Bacillati</taxon>
        <taxon>Actinomycetota</taxon>
        <taxon>Actinomycetes</taxon>
        <taxon>Streptosporangiales</taxon>
        <taxon>Nocardiopsidaceae</taxon>
        <taxon>Actinorugispora</taxon>
    </lineage>
</organism>
<evidence type="ECO:0000313" key="7">
    <source>
        <dbReference type="EMBL" id="TDQ48194.1"/>
    </source>
</evidence>
<protein>
    <submittedName>
        <fullName evidence="7">Cytochrome P450</fullName>
    </submittedName>
</protein>
<dbReference type="FunFam" id="1.10.630.10:FF:000018">
    <property type="entry name" value="Cytochrome P450 monooxygenase"/>
    <property type="match status" value="1"/>
</dbReference>
<evidence type="ECO:0000256" key="1">
    <source>
        <dbReference type="ARBA" id="ARBA00010617"/>
    </source>
</evidence>
<dbReference type="InterPro" id="IPR001128">
    <property type="entry name" value="Cyt_P450"/>
</dbReference>
<dbReference type="CDD" id="cd11033">
    <property type="entry name" value="CYP142-like"/>
    <property type="match status" value="1"/>
</dbReference>
<reference evidence="7 8" key="1">
    <citation type="submission" date="2019-03" db="EMBL/GenBank/DDBJ databases">
        <title>Genomic Encyclopedia of Type Strains, Phase IV (KMG-IV): sequencing the most valuable type-strain genomes for metagenomic binning, comparative biology and taxonomic classification.</title>
        <authorList>
            <person name="Goeker M."/>
        </authorList>
    </citation>
    <scope>NUCLEOTIDE SEQUENCE [LARGE SCALE GENOMIC DNA]</scope>
    <source>
        <strain evidence="7 8">DSM 46770</strain>
    </source>
</reference>
<gene>
    <name evidence="7" type="ORF">EV190_1198</name>
</gene>
<accession>A0A4R6UX73</accession>
<dbReference type="Gene3D" id="1.10.630.10">
    <property type="entry name" value="Cytochrome P450"/>
    <property type="match status" value="1"/>
</dbReference>
<keyword evidence="2" id="KW-0349">Heme</keyword>
<comment type="caution">
    <text evidence="7">The sequence shown here is derived from an EMBL/GenBank/DDBJ whole genome shotgun (WGS) entry which is preliminary data.</text>
</comment>
<dbReference type="InterPro" id="IPR036396">
    <property type="entry name" value="Cyt_P450_sf"/>
</dbReference>